<dbReference type="EMBL" id="BGZK01004106">
    <property type="protein sequence ID" value="GBP06914.1"/>
    <property type="molecule type" value="Genomic_DNA"/>
</dbReference>
<dbReference type="Proteomes" id="UP000299102">
    <property type="component" value="Unassembled WGS sequence"/>
</dbReference>
<name>A0A4C1SYA8_EUMVA</name>
<accession>A0A4C1SYA8</accession>
<evidence type="ECO:0000313" key="2">
    <source>
        <dbReference type="Proteomes" id="UP000299102"/>
    </source>
</evidence>
<dbReference type="AlphaFoldDB" id="A0A4C1SYA8"/>
<comment type="caution">
    <text evidence="1">The sequence shown here is derived from an EMBL/GenBank/DDBJ whole genome shotgun (WGS) entry which is preliminary data.</text>
</comment>
<proteinExistence type="predicted"/>
<evidence type="ECO:0000313" key="1">
    <source>
        <dbReference type="EMBL" id="GBP06914.1"/>
    </source>
</evidence>
<organism evidence="1 2">
    <name type="scientific">Eumeta variegata</name>
    <name type="common">Bagworm moth</name>
    <name type="synonym">Eumeta japonica</name>
    <dbReference type="NCBI Taxonomy" id="151549"/>
    <lineage>
        <taxon>Eukaryota</taxon>
        <taxon>Metazoa</taxon>
        <taxon>Ecdysozoa</taxon>
        <taxon>Arthropoda</taxon>
        <taxon>Hexapoda</taxon>
        <taxon>Insecta</taxon>
        <taxon>Pterygota</taxon>
        <taxon>Neoptera</taxon>
        <taxon>Endopterygota</taxon>
        <taxon>Lepidoptera</taxon>
        <taxon>Glossata</taxon>
        <taxon>Ditrysia</taxon>
        <taxon>Tineoidea</taxon>
        <taxon>Psychidae</taxon>
        <taxon>Oiketicinae</taxon>
        <taxon>Eumeta</taxon>
    </lineage>
</organism>
<gene>
    <name evidence="1" type="ORF">EVAR_91720_1</name>
</gene>
<keyword evidence="2" id="KW-1185">Reference proteome</keyword>
<reference evidence="1 2" key="1">
    <citation type="journal article" date="2019" name="Commun. Biol.">
        <title>The bagworm genome reveals a unique fibroin gene that provides high tensile strength.</title>
        <authorList>
            <person name="Kono N."/>
            <person name="Nakamura H."/>
            <person name="Ohtoshi R."/>
            <person name="Tomita M."/>
            <person name="Numata K."/>
            <person name="Arakawa K."/>
        </authorList>
    </citation>
    <scope>NUCLEOTIDE SEQUENCE [LARGE SCALE GENOMIC DNA]</scope>
</reference>
<protein>
    <submittedName>
        <fullName evidence="1">Uncharacterized protein</fullName>
    </submittedName>
</protein>
<sequence length="72" mass="7966">MTSPSAPLIHDTRVEAEWGSNSDRCLTPAIIKDCYDELYWKATLLSAVSGEFPLAEYRLAGKPTSDVLFVCD</sequence>